<dbReference type="Pfam" id="PF13243">
    <property type="entry name" value="SQHop_cyclase_C"/>
    <property type="match status" value="1"/>
</dbReference>
<evidence type="ECO:0000259" key="4">
    <source>
        <dbReference type="Pfam" id="PF13243"/>
    </source>
</evidence>
<sequence>MFAADRLRTAYVTARDALLAERVPEGHWVGELSTSALSTATAVMALHHVNPFEHRALIDAGIKWLAAHQNDDGGWGDTVKSVSNISTTMLCRAALRMAGEKGYEDTVVRVEDFITRHAGVRPAARAAAIRARYGKDHTFSVPILMTCALAGLVRWDEVPRLPFEAACLPQSWYRFARMPVVSYALPALIAIGQCIHHHRRSRNPIRNTIRRAARGRTLNVLRRIQPTSGGYLEATPLTSFVTMALASIRRRRSAAEEQVIAEGVRFIVNSVRPDGSWPIDTNLATWVTTQSVNALALAGDLDSLDTKEQILAWLLKQQYTERHPYTGADPGGWAWTDLPGGVPDCDDTPGALLAATYLDLNITPHIGTPQYRWRALATQWMKGLQNRDGGFPTFCRGWGTLPFDRSGTDLTAHALRSLEIAGSFDKGYHDSRDSEYVRACAYLAKQQRPDGSWLPLWFGNQHAPDDINAVYGTARVLAAYRDLALKESPECRRGVEFLLSVQNADGGWGGAKNCPSSVEETALAVEVLLDLANGDAVQRGVTWLVEAVESGRFRDASPIGFYFAKLWYFEKLYPLIFTVAALGRAWQSERPAVRQFIPSIPAEGSA</sequence>
<evidence type="ECO:0000313" key="7">
    <source>
        <dbReference type="Proteomes" id="UP000503447"/>
    </source>
</evidence>
<accession>A0A6M5Z1A5</accession>
<comment type="pathway">
    <text evidence="1">Secondary metabolite biosynthesis; hopanoid biosynthesis.</text>
</comment>
<name>A0A6M5Z1A5_9BACT</name>
<dbReference type="InterPro" id="IPR032697">
    <property type="entry name" value="SQ_cyclase_N"/>
</dbReference>
<evidence type="ECO:0000259" key="5">
    <source>
        <dbReference type="Pfam" id="PF13249"/>
    </source>
</evidence>
<dbReference type="UniPathway" id="UPA00337"/>
<dbReference type="GO" id="GO:0016104">
    <property type="term" value="P:triterpenoid biosynthetic process"/>
    <property type="evidence" value="ECO:0007669"/>
    <property type="project" value="InterPro"/>
</dbReference>
<keyword evidence="3" id="KW-0677">Repeat</keyword>
<proteinExistence type="inferred from homology"/>
<dbReference type="InterPro" id="IPR008930">
    <property type="entry name" value="Terpenoid_cyclase/PrenylTrfase"/>
</dbReference>
<keyword evidence="7" id="KW-1185">Reference proteome</keyword>
<dbReference type="InterPro" id="IPR018333">
    <property type="entry name" value="Squalene_cyclase"/>
</dbReference>
<dbReference type="Pfam" id="PF13249">
    <property type="entry name" value="SQHop_cyclase_N"/>
    <property type="match status" value="1"/>
</dbReference>
<dbReference type="PANTHER" id="PTHR11764">
    <property type="entry name" value="TERPENE CYCLASE/MUTASE FAMILY MEMBER"/>
    <property type="match status" value="1"/>
</dbReference>
<gene>
    <name evidence="6" type="ORF">FTUN_6577</name>
</gene>
<dbReference type="Proteomes" id="UP000503447">
    <property type="component" value="Chromosome"/>
</dbReference>
<dbReference type="PANTHER" id="PTHR11764:SF20">
    <property type="entry name" value="LANOSTEROL SYNTHASE"/>
    <property type="match status" value="1"/>
</dbReference>
<evidence type="ECO:0000313" key="6">
    <source>
        <dbReference type="EMBL" id="QJW98982.1"/>
    </source>
</evidence>
<comment type="similarity">
    <text evidence="2">Belongs to the terpene cyclase/mutase family.</text>
</comment>
<protein>
    <submittedName>
        <fullName evidence="6">Terpene biosynthesis</fullName>
    </submittedName>
</protein>
<dbReference type="KEGG" id="ftj:FTUN_6577"/>
<dbReference type="InterPro" id="IPR032696">
    <property type="entry name" value="SQ_cyclase_C"/>
</dbReference>
<dbReference type="EMBL" id="CP053452">
    <property type="protein sequence ID" value="QJW98982.1"/>
    <property type="molecule type" value="Genomic_DNA"/>
</dbReference>
<dbReference type="SUPFAM" id="SSF48239">
    <property type="entry name" value="Terpenoid cyclases/Protein prenyltransferases"/>
    <property type="match status" value="2"/>
</dbReference>
<reference evidence="7" key="1">
    <citation type="submission" date="2020-05" db="EMBL/GenBank/DDBJ databases">
        <title>Frigoriglobus tundricola gen. nov., sp. nov., a psychrotolerant cellulolytic planctomycete of the family Gemmataceae with two divergent copies of 16S rRNA gene.</title>
        <authorList>
            <person name="Kulichevskaya I.S."/>
            <person name="Ivanova A.A."/>
            <person name="Naumoff D.G."/>
            <person name="Beletsky A.V."/>
            <person name="Rijpstra W.I.C."/>
            <person name="Sinninghe Damste J.S."/>
            <person name="Mardanov A.V."/>
            <person name="Ravin N.V."/>
            <person name="Dedysh S.N."/>
        </authorList>
    </citation>
    <scope>NUCLEOTIDE SEQUENCE [LARGE SCALE GENOMIC DNA]</scope>
    <source>
        <strain evidence="7">PL17</strain>
    </source>
</reference>
<organism evidence="6 7">
    <name type="scientific">Frigoriglobus tundricola</name>
    <dbReference type="NCBI Taxonomy" id="2774151"/>
    <lineage>
        <taxon>Bacteria</taxon>
        <taxon>Pseudomonadati</taxon>
        <taxon>Planctomycetota</taxon>
        <taxon>Planctomycetia</taxon>
        <taxon>Gemmatales</taxon>
        <taxon>Gemmataceae</taxon>
        <taxon>Frigoriglobus</taxon>
    </lineage>
</organism>
<feature type="domain" description="Squalene cyclase C-terminal" evidence="4">
    <location>
        <begin position="285"/>
        <end position="585"/>
    </location>
</feature>
<evidence type="ECO:0000256" key="3">
    <source>
        <dbReference type="ARBA" id="ARBA00022737"/>
    </source>
</evidence>
<dbReference type="GO" id="GO:0016866">
    <property type="term" value="F:intramolecular transferase activity"/>
    <property type="evidence" value="ECO:0007669"/>
    <property type="project" value="InterPro"/>
</dbReference>
<dbReference type="AlphaFoldDB" id="A0A6M5Z1A5"/>
<feature type="domain" description="Squalene cyclase N-terminal" evidence="5">
    <location>
        <begin position="14"/>
        <end position="277"/>
    </location>
</feature>
<dbReference type="GO" id="GO:0005811">
    <property type="term" value="C:lipid droplet"/>
    <property type="evidence" value="ECO:0007669"/>
    <property type="project" value="InterPro"/>
</dbReference>
<evidence type="ECO:0000256" key="2">
    <source>
        <dbReference type="ARBA" id="ARBA00009755"/>
    </source>
</evidence>
<evidence type="ECO:0000256" key="1">
    <source>
        <dbReference type="ARBA" id="ARBA00004999"/>
    </source>
</evidence>
<dbReference type="Gene3D" id="1.50.10.20">
    <property type="match status" value="2"/>
</dbReference>